<reference evidence="1" key="2">
    <citation type="submission" date="2020-07" db="EMBL/GenBank/DDBJ databases">
        <authorList>
            <person name="Vera ALvarez R."/>
            <person name="Arias-Moreno D.M."/>
            <person name="Jimenez-Jacinto V."/>
            <person name="Jimenez-Bremont J.F."/>
            <person name="Swaminathan K."/>
            <person name="Moose S.P."/>
            <person name="Guerrero-Gonzalez M.L."/>
            <person name="Marino-Ramirez L."/>
            <person name="Landsman D."/>
            <person name="Rodriguez-Kessler M."/>
            <person name="Delgado-Sanchez P."/>
        </authorList>
    </citation>
    <scope>NUCLEOTIDE SEQUENCE</scope>
    <source>
        <tissue evidence="1">Cladode</tissue>
    </source>
</reference>
<name>A0A7C9A7C2_OPUST</name>
<dbReference type="PANTHER" id="PTHR37610:SF97">
    <property type="entry name" value="RETROTRANSPOSON GAG DOMAIN-CONTAINING PROTEIN"/>
    <property type="match status" value="1"/>
</dbReference>
<reference evidence="1" key="1">
    <citation type="journal article" date="2013" name="J. Plant Res.">
        <title>Effect of fungi and light on seed germination of three Opuntia species from semiarid lands of central Mexico.</title>
        <authorList>
            <person name="Delgado-Sanchez P."/>
            <person name="Jimenez-Bremont J.F."/>
            <person name="Guerrero-Gonzalez Mde L."/>
            <person name="Flores J."/>
        </authorList>
    </citation>
    <scope>NUCLEOTIDE SEQUENCE</scope>
    <source>
        <tissue evidence="1">Cladode</tissue>
    </source>
</reference>
<dbReference type="EMBL" id="GISG01205537">
    <property type="protein sequence ID" value="MBA4659917.1"/>
    <property type="molecule type" value="Transcribed_RNA"/>
</dbReference>
<dbReference type="PANTHER" id="PTHR37610">
    <property type="entry name" value="CCHC-TYPE DOMAIN-CONTAINING PROTEIN"/>
    <property type="match status" value="1"/>
</dbReference>
<sequence length="128" mass="14690">MVMAWLYNVIDKALHGSVAYANTAREVWIDLEERYSQGNSIRIHQLKREMSLVGQEKLSVTEYFSKLMSVWDEVGTYQVLPACSCNCKGGKEMASMLEQEKVHQFSIGLDDKKIQYSEIQHFVPRTAP</sequence>
<accession>A0A7C9A7C2</accession>
<protein>
    <recommendedName>
        <fullName evidence="2">Retrotransposon gag domain-containing protein</fullName>
    </recommendedName>
</protein>
<evidence type="ECO:0000313" key="1">
    <source>
        <dbReference type="EMBL" id="MBA4659917.1"/>
    </source>
</evidence>
<proteinExistence type="predicted"/>
<organism evidence="1">
    <name type="scientific">Opuntia streptacantha</name>
    <name type="common">Prickly pear cactus</name>
    <name type="synonym">Opuntia cardona</name>
    <dbReference type="NCBI Taxonomy" id="393608"/>
    <lineage>
        <taxon>Eukaryota</taxon>
        <taxon>Viridiplantae</taxon>
        <taxon>Streptophyta</taxon>
        <taxon>Embryophyta</taxon>
        <taxon>Tracheophyta</taxon>
        <taxon>Spermatophyta</taxon>
        <taxon>Magnoliopsida</taxon>
        <taxon>eudicotyledons</taxon>
        <taxon>Gunneridae</taxon>
        <taxon>Pentapetalae</taxon>
        <taxon>Caryophyllales</taxon>
        <taxon>Cactineae</taxon>
        <taxon>Cactaceae</taxon>
        <taxon>Opuntioideae</taxon>
        <taxon>Opuntia</taxon>
    </lineage>
</organism>
<dbReference type="AlphaFoldDB" id="A0A7C9A7C2"/>
<evidence type="ECO:0008006" key="2">
    <source>
        <dbReference type="Google" id="ProtNLM"/>
    </source>
</evidence>